<evidence type="ECO:0000313" key="2">
    <source>
        <dbReference type="EMBL" id="NBI33510.1"/>
    </source>
</evidence>
<dbReference type="PROSITE" id="PS51257">
    <property type="entry name" value="PROKAR_LIPOPROTEIN"/>
    <property type="match status" value="1"/>
</dbReference>
<proteinExistence type="predicted"/>
<accession>A0A7C9NYG1</accession>
<keyword evidence="1" id="KW-0732">Signal</keyword>
<evidence type="ECO:0000256" key="1">
    <source>
        <dbReference type="SAM" id="SignalP"/>
    </source>
</evidence>
<name>A0A7C9NYG1_9BACT</name>
<feature type="chain" id="PRO_5028897985" evidence="1">
    <location>
        <begin position="22"/>
        <end position="315"/>
    </location>
</feature>
<dbReference type="AlphaFoldDB" id="A0A7C9NYG1"/>
<reference evidence="2" key="1">
    <citation type="submission" date="2018-08" db="EMBL/GenBank/DDBJ databases">
        <title>Murine metabolic-syndrome-specific gut microbial biobank.</title>
        <authorList>
            <person name="Liu C."/>
        </authorList>
    </citation>
    <scope>NUCLEOTIDE SEQUENCE [LARGE SCALE GENOMIC DNA]</scope>
    <source>
        <strain evidence="2">Z82</strain>
    </source>
</reference>
<sequence length="315" mass="33782">MRRVITLLSAVAISTALFGCANEALEEATIAVANYNAAAATYNEAIAPYNEAVSNIETAAQTVSDAKKTAQDAINRGEEPFDEETLQVLKEAMLAADDAIAEKPKQLAPAPDMAIRDDLDKEKLEQLVEEANRNAGQLDPSIIPAIPTIPDYSREIEGIESALDAYENSIKSMQQVTAPSDDFVIDRLGRIDTITSIQAVTEDHDPNGQLNKQGGYIGCIYFRDSQVSPDDLFIEEGEDTVDIGTDGGGAIEVFKTADEANARNDYLAAFDGMGMLASGSHYVVGTVLVRTSNELTGTQQSKLTDNIIEALTAVD</sequence>
<organism evidence="2">
    <name type="scientific">Muribaculaceae bacterium Z82</name>
    <dbReference type="NCBI Taxonomy" id="2304548"/>
    <lineage>
        <taxon>Bacteria</taxon>
        <taxon>Pseudomonadati</taxon>
        <taxon>Bacteroidota</taxon>
        <taxon>Bacteroidia</taxon>
        <taxon>Bacteroidales</taxon>
        <taxon>Muribaculaceae</taxon>
    </lineage>
</organism>
<dbReference type="EMBL" id="QWKH01000002">
    <property type="protein sequence ID" value="NBI33510.1"/>
    <property type="molecule type" value="Genomic_DNA"/>
</dbReference>
<gene>
    <name evidence="2" type="ORF">D1639_00350</name>
</gene>
<feature type="signal peptide" evidence="1">
    <location>
        <begin position="1"/>
        <end position="21"/>
    </location>
</feature>
<protein>
    <submittedName>
        <fullName evidence="2">EbhA</fullName>
    </submittedName>
</protein>
<comment type="caution">
    <text evidence="2">The sequence shown here is derived from an EMBL/GenBank/DDBJ whole genome shotgun (WGS) entry which is preliminary data.</text>
</comment>